<organism evidence="10 11">
    <name type="scientific">Hydra vulgaris</name>
    <name type="common">Hydra</name>
    <name type="synonym">Hydra attenuata</name>
    <dbReference type="NCBI Taxonomy" id="6087"/>
    <lineage>
        <taxon>Eukaryota</taxon>
        <taxon>Metazoa</taxon>
        <taxon>Cnidaria</taxon>
        <taxon>Hydrozoa</taxon>
        <taxon>Hydroidolina</taxon>
        <taxon>Anthoathecata</taxon>
        <taxon>Aplanulata</taxon>
        <taxon>Hydridae</taxon>
        <taxon>Hydra</taxon>
    </lineage>
</organism>
<evidence type="ECO:0000313" key="10">
    <source>
        <dbReference type="Proteomes" id="UP001652625"/>
    </source>
</evidence>
<dbReference type="InterPro" id="IPR021897">
    <property type="entry name" value="FAP206"/>
</dbReference>
<evidence type="ECO:0000256" key="2">
    <source>
        <dbReference type="ARBA" id="ARBA00010500"/>
    </source>
</evidence>
<accession>A0ABM4BL52</accession>
<keyword evidence="10" id="KW-1185">Reference proteome</keyword>
<evidence type="ECO:0000256" key="4">
    <source>
        <dbReference type="ARBA" id="ARBA00022490"/>
    </source>
</evidence>
<protein>
    <recommendedName>
        <fullName evidence="3">Cilia- and flagella-associated protein 206</fullName>
    </recommendedName>
</protein>
<evidence type="ECO:0000256" key="1">
    <source>
        <dbReference type="ARBA" id="ARBA00004430"/>
    </source>
</evidence>
<dbReference type="PANTHER" id="PTHR21442">
    <property type="entry name" value="CILIA- AND FLAGELLA-ASSOCIATED PROTEIN 206"/>
    <property type="match status" value="1"/>
</dbReference>
<keyword evidence="11" id="KW-0282">Flagellum</keyword>
<comment type="similarity">
    <text evidence="2">Belongs to the CFAP206 family.</text>
</comment>
<evidence type="ECO:0000313" key="11">
    <source>
        <dbReference type="RefSeq" id="XP_065649778.1"/>
    </source>
</evidence>
<dbReference type="PANTHER" id="PTHR21442:SF0">
    <property type="entry name" value="CILIA- AND FLAGELLA-ASSOCIATED PROTEIN 206"/>
    <property type="match status" value="1"/>
</dbReference>
<dbReference type="GeneID" id="100212221"/>
<keyword evidence="7" id="KW-0206">Cytoskeleton</keyword>
<sequence length="621" mass="71310">MSRIQAENVIKNAIYEIVKQCAAKGKVVSENLVAFVVKAIVLDDRNGFQVDQKSEYTFAEELIKICINRLMEKNSPSLDTYQMQVYFDLNYTKQEEFFVENNIALDQRTQTLVREITDNKARTKDELEFLYVRIVSYLILRSGLGSPTDINVVRESTAALRSVFPQTELGSFLQLSKLDKERQLVELTSIVTGIRLFNKSVNKGGESIEDIPDLLQDAISTALKNISSEITKVTQNVFIYTDVLESAAIARKFPATLDWLKLKEAHFNTRQHEHFLNILQHDVRVCEEIVQIRLQRFDQMIELLKNTVASKTAVPTSQVYPLFIELAQVWQELQNTISFIRLLSNIVLNLKQFAITHLEMFPDDVIKTYISSNQITDEDRMKMSNLESNKIIASKICNEEITVLHPESTMNFGDLSINFKGFCPWMLHTYGILIPSNPRNGILCYKNMYYAFSKPEAAYSFSVKPDEFIEGILCLAKKSPELILLLDLYKFDILSFNQAQDSSLTDKLIIKCDVDTQTEVHPIESNLVKSYEWNEWELRRKAIKLANLRQKITHSMQTDLSHFRRDNISQVYLPKDTDTQTSHESSTNVPKHATFLSGLRGCQSKRTNMAKVDLTVDIEQT</sequence>
<evidence type="ECO:0000256" key="7">
    <source>
        <dbReference type="ARBA" id="ARBA00023212"/>
    </source>
</evidence>
<dbReference type="RefSeq" id="XP_065649778.1">
    <property type="nucleotide sequence ID" value="XM_065793706.1"/>
</dbReference>
<keyword evidence="5" id="KW-0970">Cilium biogenesis/degradation</keyword>
<name>A0ABM4BL52_HYDVU</name>
<proteinExistence type="inferred from homology"/>
<reference evidence="11" key="1">
    <citation type="submission" date="2025-08" db="UniProtKB">
        <authorList>
            <consortium name="RefSeq"/>
        </authorList>
    </citation>
    <scope>IDENTIFICATION</scope>
</reference>
<evidence type="ECO:0000256" key="9">
    <source>
        <dbReference type="ARBA" id="ARBA00045321"/>
    </source>
</evidence>
<keyword evidence="8" id="KW-0966">Cell projection</keyword>
<gene>
    <name evidence="11" type="primary">LOC100212221</name>
</gene>
<evidence type="ECO:0000256" key="6">
    <source>
        <dbReference type="ARBA" id="ARBA00023069"/>
    </source>
</evidence>
<keyword evidence="4" id="KW-0963">Cytoplasm</keyword>
<comment type="function">
    <text evidence="9">Essential for sperm motility and is involved in the regulation of the beating frequency of motile cilia on the epithelial cells of the respiratory tract. Required for the establishment of radial spokes in sperm flagella.</text>
</comment>
<evidence type="ECO:0000256" key="3">
    <source>
        <dbReference type="ARBA" id="ARBA00021602"/>
    </source>
</evidence>
<dbReference type="Proteomes" id="UP001652625">
    <property type="component" value="Chromosome 03"/>
</dbReference>
<comment type="subcellular location">
    <subcellularLocation>
        <location evidence="1">Cytoplasm</location>
        <location evidence="1">Cytoskeleton</location>
        <location evidence="1">Cilium axoneme</location>
    </subcellularLocation>
</comment>
<evidence type="ECO:0000256" key="5">
    <source>
        <dbReference type="ARBA" id="ARBA00022794"/>
    </source>
</evidence>
<keyword evidence="6" id="KW-0969">Cilium</keyword>
<evidence type="ECO:0000256" key="8">
    <source>
        <dbReference type="ARBA" id="ARBA00023273"/>
    </source>
</evidence>
<dbReference type="Pfam" id="PF12018">
    <property type="entry name" value="FAP206"/>
    <property type="match status" value="1"/>
</dbReference>